<dbReference type="STRING" id="1841610.A6X21_08045"/>
<protein>
    <submittedName>
        <fullName evidence="1">Uncharacterized protein</fullName>
    </submittedName>
</protein>
<gene>
    <name evidence="1" type="ORF">A6X21_08045</name>
</gene>
<proteinExistence type="predicted"/>
<keyword evidence="2" id="KW-1185">Reference proteome</keyword>
<reference evidence="1 2" key="1">
    <citation type="submission" date="2016-05" db="EMBL/GenBank/DDBJ databases">
        <title>Genomic and physiological characterization of Planctopirus sp. isolated from fresh water lake.</title>
        <authorList>
            <person name="Subhash Y."/>
            <person name="Ramana C."/>
        </authorList>
    </citation>
    <scope>NUCLEOTIDE SEQUENCE [LARGE SCALE GENOMIC DNA]</scope>
    <source>
        <strain evidence="1 2">JC280</strain>
    </source>
</reference>
<comment type="caution">
    <text evidence="1">The sequence shown here is derived from an EMBL/GenBank/DDBJ whole genome shotgun (WGS) entry which is preliminary data.</text>
</comment>
<dbReference type="Proteomes" id="UP000094828">
    <property type="component" value="Unassembled WGS sequence"/>
</dbReference>
<dbReference type="AlphaFoldDB" id="A0A1C3E8Q7"/>
<sequence length="93" mass="10924">MFSPESCPKESPLLAPVFPKLPRFWLWWLYTGMFWESIRRKVGSGQLVSFYEKTAQSVHLKDFFSYMPAHECKMKQTREVGRNSASDSCIVRK</sequence>
<accession>A0A1C3E8Q7</accession>
<organism evidence="1 2">
    <name type="scientific">Planctopirus hydrillae</name>
    <dbReference type="NCBI Taxonomy" id="1841610"/>
    <lineage>
        <taxon>Bacteria</taxon>
        <taxon>Pseudomonadati</taxon>
        <taxon>Planctomycetota</taxon>
        <taxon>Planctomycetia</taxon>
        <taxon>Planctomycetales</taxon>
        <taxon>Planctomycetaceae</taxon>
        <taxon>Planctopirus</taxon>
    </lineage>
</organism>
<name>A0A1C3E8Q7_9PLAN</name>
<evidence type="ECO:0000313" key="1">
    <source>
        <dbReference type="EMBL" id="ODA29614.1"/>
    </source>
</evidence>
<evidence type="ECO:0000313" key="2">
    <source>
        <dbReference type="Proteomes" id="UP000094828"/>
    </source>
</evidence>
<dbReference type="EMBL" id="LYDR01000127">
    <property type="protein sequence ID" value="ODA29614.1"/>
    <property type="molecule type" value="Genomic_DNA"/>
</dbReference>